<proteinExistence type="predicted"/>
<name>A0A5K0UAB5_9VIRU</name>
<dbReference type="SMART" id="SM00609">
    <property type="entry name" value="VIT"/>
    <property type="match status" value="1"/>
</dbReference>
<dbReference type="PANTHER" id="PTHR45737:SF6">
    <property type="entry name" value="VON WILLEBRAND FACTOR A DOMAIN-CONTAINING PROTEIN 5A"/>
    <property type="match status" value="1"/>
</dbReference>
<dbReference type="SUPFAM" id="SSF53300">
    <property type="entry name" value="vWA-like"/>
    <property type="match status" value="1"/>
</dbReference>
<protein>
    <submittedName>
        <fullName evidence="3">von Willebrand factor A domain-containing protein</fullName>
    </submittedName>
</protein>
<comment type="caution">
    <text evidence="3">The sequence shown here is derived from an EMBL/GenBank/DDBJ whole genome shotgun (WGS) entry which is preliminary data.</text>
</comment>
<gene>
    <name evidence="3" type="ORF">YASMINEVIRUS_1490</name>
</gene>
<dbReference type="SMART" id="SM00327">
    <property type="entry name" value="VWA"/>
    <property type="match status" value="1"/>
</dbReference>
<dbReference type="Pfam" id="PF08487">
    <property type="entry name" value="VIT"/>
    <property type="match status" value="1"/>
</dbReference>
<organism evidence="3 4">
    <name type="scientific">Yasminevirus sp. GU-2018</name>
    <dbReference type="NCBI Taxonomy" id="2420051"/>
    <lineage>
        <taxon>Viruses</taxon>
        <taxon>Varidnaviria</taxon>
        <taxon>Bamfordvirae</taxon>
        <taxon>Nucleocytoviricota</taxon>
        <taxon>Megaviricetes</taxon>
        <taxon>Imitervirales</taxon>
        <taxon>Mimiviridae</taxon>
        <taxon>Klosneuvirinae</taxon>
        <taxon>Yasminevirus</taxon>
        <taxon>Yasminevirus saudimassiliense</taxon>
    </lineage>
</organism>
<dbReference type="PROSITE" id="PS50234">
    <property type="entry name" value="VWFA"/>
    <property type="match status" value="1"/>
</dbReference>
<accession>A0A5K0UAB5</accession>
<feature type="domain" description="VWFA" evidence="1">
    <location>
        <begin position="281"/>
        <end position="447"/>
    </location>
</feature>
<dbReference type="InterPro" id="IPR013694">
    <property type="entry name" value="VIT"/>
</dbReference>
<keyword evidence="4" id="KW-1185">Reference proteome</keyword>
<dbReference type="InterPro" id="IPR036465">
    <property type="entry name" value="vWFA_dom_sf"/>
</dbReference>
<evidence type="ECO:0000259" key="2">
    <source>
        <dbReference type="PROSITE" id="PS51468"/>
    </source>
</evidence>
<dbReference type="InterPro" id="IPR002035">
    <property type="entry name" value="VWF_A"/>
</dbReference>
<dbReference type="Gene3D" id="3.40.50.410">
    <property type="entry name" value="von Willebrand factor, type A domain"/>
    <property type="match status" value="1"/>
</dbReference>
<dbReference type="Pfam" id="PF13768">
    <property type="entry name" value="VWA_3"/>
    <property type="match status" value="1"/>
</dbReference>
<dbReference type="PANTHER" id="PTHR45737">
    <property type="entry name" value="VON WILLEBRAND FACTOR A DOMAIN-CONTAINING PROTEIN 5A"/>
    <property type="match status" value="1"/>
</dbReference>
<sequence length="837" mass="92869">MLRSSGRTSTNIPLKSQKIHVDVKDRVSCITVTQNYVNEEENPIEAFYTFPTPAESSVFHFEAKNENGKVIIALCKEKIQAKKEYNKAIKEGNTAYYMDRSEGGSFSVAVGNLAPGAKISICIKLVTELPNEENCRKIRLNIPLTMMSKYVPSYQTKPSYQHKSKLFVNKVSNPSKVGKRPYDMSISGDIFVSSKLVSIDSKTHKIRLSTMHEKGAHFDIDDIDELNKDVVLTIEREWSSTTAFTQEIVSDLKNPYLRHCTVVNVVPDFSKMPPVNVKDVHYCILLDRSGSMGTTDMEICKTAAKQFIALIPFGATFDVCSFDDLFEKYEGAKDESPIQRRANASSWVERLYSRGGTEILPALREIYGSVDKTRNTVIIVLSDGGVSNTDDVLKYVKGNPNVSVFTIGIGSSVSQDLIRGMATNGNGVAEFIGSGDKDILQKVRSQLKKSQETLRKHQNHYTIEVVTSGGAHRIVPEKFAPLYENTDNTFYVFSEFPPVQIVYTQFEDNKSEQSSKTIKLIVPQKVDTLNISSHRIAGVKLINELQTIETENLKTDYSYKSHRASRLEHMRVEDDVEDEIEKQEKAKAEIISISTDLNVLSNHTAFIGVDKKVDKITGDLELRAVPLQIAERETALRYEDSFESYSPPKCASACASAKASFSRSKVFVPLARSGGHAYAEEEAEECDFGEEECAEEEEGDMGFGLFDDEPAVTHVVMQSVSSNWGDAPDLTAREIPSKNSSSAKSSQSNIVLAIDIVLPSLDFGGVISGKENGSFLEFLEKLLASSGANKELRKKLKKGLKVGDYIKLCSGKSTDGVYEVVSLGSVDEPWVLQLVRD</sequence>
<reference evidence="3 4" key="1">
    <citation type="submission" date="2018-10" db="EMBL/GenBank/DDBJ databases">
        <authorList>
            <consortium name="IHU Genomes"/>
        </authorList>
    </citation>
    <scope>NUCLEOTIDE SEQUENCE [LARGE SCALE GENOMIC DNA]</scope>
    <source>
        <strain evidence="3 4">A1</strain>
    </source>
</reference>
<dbReference type="EMBL" id="UPSH01000001">
    <property type="protein sequence ID" value="VBB18958.1"/>
    <property type="molecule type" value="Genomic_DNA"/>
</dbReference>
<dbReference type="PROSITE" id="PS51468">
    <property type="entry name" value="VIT"/>
    <property type="match status" value="1"/>
</dbReference>
<evidence type="ECO:0000313" key="4">
    <source>
        <dbReference type="Proteomes" id="UP000594342"/>
    </source>
</evidence>
<dbReference type="Proteomes" id="UP000594342">
    <property type="component" value="Unassembled WGS sequence"/>
</dbReference>
<feature type="domain" description="VIT" evidence="2">
    <location>
        <begin position="1"/>
        <end position="127"/>
    </location>
</feature>
<evidence type="ECO:0000313" key="3">
    <source>
        <dbReference type="EMBL" id="VBB18958.1"/>
    </source>
</evidence>
<evidence type="ECO:0000259" key="1">
    <source>
        <dbReference type="PROSITE" id="PS50234"/>
    </source>
</evidence>